<evidence type="ECO:0000313" key="2">
    <source>
        <dbReference type="Proteomes" id="UP000656881"/>
    </source>
</evidence>
<evidence type="ECO:0000313" key="1">
    <source>
        <dbReference type="EMBL" id="GGO56535.1"/>
    </source>
</evidence>
<sequence>MPHPSGGTTRPVVAVREYGTAVVYGVALSTADRRLCAAPALADRLTVRELAGGHLELTAYQHVGVVQLDACEIRVRPKYLGEDLDVLRMLAYAADGSCPPLDALRTAAAGAPNLRDLVALLVTEHGERLLAHGARRDYVTSEEDLTSVRGRLLVDRQVLRHYGRLDRLACRFDEHDADILDNRLCAAATDLAARTTRAPAVRARARRAAARFAALAPGPLGDVRAALAGLDYHRHNERYRAAHRWAALLLTGGGIGDLFASGPLAARAFLVDMNTLFEAFTTRLLTDAAAGTGHAVRDQSRQRGVLHDERTGTPYGEIRPDVLVTGPDLRLPVDVKYKLYEAGARGGKLSTADLYQAFLYAHALARQPQGRMPTCVLVHPGGPSAPRESVAVRRWDGGTSARVRSLPLDLPGVLRELGGPGRTEALGRVWGQLLPT</sequence>
<dbReference type="Pfam" id="PF10117">
    <property type="entry name" value="McrBC"/>
    <property type="match status" value="1"/>
</dbReference>
<evidence type="ECO:0008006" key="3">
    <source>
        <dbReference type="Google" id="ProtNLM"/>
    </source>
</evidence>
<proteinExistence type="predicted"/>
<dbReference type="PANTHER" id="PTHR38733:SF1">
    <property type="entry name" value="TYPE IV METHYL-DIRECTED RESTRICTION ENZYME ECOKMCRBC"/>
    <property type="match status" value="1"/>
</dbReference>
<accession>A0ABQ2MQD4</accession>
<organism evidence="1 2">
    <name type="scientific">Streptomyces lasiicapitis</name>
    <dbReference type="NCBI Taxonomy" id="1923961"/>
    <lineage>
        <taxon>Bacteria</taxon>
        <taxon>Bacillati</taxon>
        <taxon>Actinomycetota</taxon>
        <taxon>Actinomycetes</taxon>
        <taxon>Kitasatosporales</taxon>
        <taxon>Streptomycetaceae</taxon>
        <taxon>Streptomyces</taxon>
    </lineage>
</organism>
<dbReference type="PANTHER" id="PTHR38733">
    <property type="entry name" value="PROTEIN MCRC"/>
    <property type="match status" value="1"/>
</dbReference>
<name>A0ABQ2MQD4_9ACTN</name>
<dbReference type="Proteomes" id="UP000656881">
    <property type="component" value="Unassembled WGS sequence"/>
</dbReference>
<keyword evidence="2" id="KW-1185">Reference proteome</keyword>
<dbReference type="InterPro" id="IPR019292">
    <property type="entry name" value="McrC"/>
</dbReference>
<gene>
    <name evidence="1" type="ORF">GCM10012286_71230</name>
</gene>
<reference evidence="2" key="1">
    <citation type="journal article" date="2019" name="Int. J. Syst. Evol. Microbiol.">
        <title>The Global Catalogue of Microorganisms (GCM) 10K type strain sequencing project: providing services to taxonomists for standard genome sequencing and annotation.</title>
        <authorList>
            <consortium name="The Broad Institute Genomics Platform"/>
            <consortium name="The Broad Institute Genome Sequencing Center for Infectious Disease"/>
            <person name="Wu L."/>
            <person name="Ma J."/>
        </authorList>
    </citation>
    <scope>NUCLEOTIDE SEQUENCE [LARGE SCALE GENOMIC DNA]</scope>
    <source>
        <strain evidence="2">CGMCC 4.7349</strain>
    </source>
</reference>
<comment type="caution">
    <text evidence="1">The sequence shown here is derived from an EMBL/GenBank/DDBJ whole genome shotgun (WGS) entry which is preliminary data.</text>
</comment>
<dbReference type="RefSeq" id="WP_229697440.1">
    <property type="nucleotide sequence ID" value="NZ_BMNG01000019.1"/>
</dbReference>
<dbReference type="EMBL" id="BMNG01000019">
    <property type="protein sequence ID" value="GGO56535.1"/>
    <property type="molecule type" value="Genomic_DNA"/>
</dbReference>
<protein>
    <recommendedName>
        <fullName evidence="3">Restriction endonuclease</fullName>
    </recommendedName>
</protein>